<evidence type="ECO:0000259" key="8">
    <source>
        <dbReference type="Pfam" id="PF00884"/>
    </source>
</evidence>
<evidence type="ECO:0000256" key="1">
    <source>
        <dbReference type="ARBA" id="ARBA00001913"/>
    </source>
</evidence>
<feature type="signal peptide" evidence="7">
    <location>
        <begin position="1"/>
        <end position="19"/>
    </location>
</feature>
<dbReference type="InterPro" id="IPR017850">
    <property type="entry name" value="Alkaline_phosphatase_core_sf"/>
</dbReference>
<protein>
    <recommendedName>
        <fullName evidence="8">Sulfatase N-terminal domain-containing protein</fullName>
    </recommendedName>
</protein>
<dbReference type="AlphaFoldDB" id="A0A8B6BUH5"/>
<sequence>MRLLLILCGLCSRLLVTKCSRKNVLFLVSDDMRPQIGAYEGQYFPSSIHPPMFTPNLDALASKSLLLKRAYVQQALCSPSRTSLLTGRRPDTTHVTDLVHYFRRVGGNFTTIPEYFKMNGYESVGMGKIFHPGYLASDNDDPISWTMPYFHGTRNFESKANSWKAISDDLLKNKPLIDKQIADHALSTLQKLAPAAKSGQKPFFVAVGFHKPHLPFVFPESFLQHYPISEIRLPNNEYAPINMPKAAWFDYTGLRSYHDISALNATGAINSTLPRDVVLDLRRAYYSALSWTDSLVGLVVNELSKLGLENDTIVSFFGDHGWQLGEHSEWCKQTNFELATHAPMMVHIPGLTDKGIVTEQLTEFVDLFPTLAEAAGLDLLPLCPDHSASIGLCREGMSLIPLVQNPNATWKNASFSQYPRVINGTSIMGYTIRTDRYRYTEWVKFIGAPTYKPQWNVSFGVELYDHQKDPDENFNGAFDPSYVQTVKQLSYLLHVGWRIALPSSEKS</sequence>
<dbReference type="InterPro" id="IPR000917">
    <property type="entry name" value="Sulfatase_N"/>
</dbReference>
<dbReference type="PANTHER" id="PTHR45953">
    <property type="entry name" value="IDURONATE 2-SULFATASE"/>
    <property type="match status" value="1"/>
</dbReference>
<accession>A0A8B6BUH5</accession>
<comment type="caution">
    <text evidence="9">The sequence shown here is derived from an EMBL/GenBank/DDBJ whole genome shotgun (WGS) entry which is preliminary data.</text>
</comment>
<dbReference type="GO" id="GO:0046872">
    <property type="term" value="F:metal ion binding"/>
    <property type="evidence" value="ECO:0007669"/>
    <property type="project" value="UniProtKB-KW"/>
</dbReference>
<proteinExistence type="inferred from homology"/>
<evidence type="ECO:0000256" key="2">
    <source>
        <dbReference type="ARBA" id="ARBA00008779"/>
    </source>
</evidence>
<dbReference type="Proteomes" id="UP000596742">
    <property type="component" value="Unassembled WGS sequence"/>
</dbReference>
<evidence type="ECO:0000256" key="5">
    <source>
        <dbReference type="ARBA" id="ARBA00022801"/>
    </source>
</evidence>
<dbReference type="GO" id="GO:0004423">
    <property type="term" value="F:iduronate-2-sulfatase activity"/>
    <property type="evidence" value="ECO:0007669"/>
    <property type="project" value="InterPro"/>
</dbReference>
<keyword evidence="4 7" id="KW-0732">Signal</keyword>
<keyword evidence="3" id="KW-0479">Metal-binding</keyword>
<dbReference type="Pfam" id="PF00884">
    <property type="entry name" value="Sulfatase"/>
    <property type="match status" value="1"/>
</dbReference>
<evidence type="ECO:0000256" key="4">
    <source>
        <dbReference type="ARBA" id="ARBA00022729"/>
    </source>
</evidence>
<dbReference type="InterPro" id="IPR024607">
    <property type="entry name" value="Sulfatase_CS"/>
</dbReference>
<feature type="domain" description="Sulfatase N-terminal" evidence="8">
    <location>
        <begin position="22"/>
        <end position="376"/>
    </location>
</feature>
<evidence type="ECO:0000256" key="3">
    <source>
        <dbReference type="ARBA" id="ARBA00022723"/>
    </source>
</evidence>
<dbReference type="CDD" id="cd16030">
    <property type="entry name" value="iduronate-2-sulfatase"/>
    <property type="match status" value="1"/>
</dbReference>
<keyword evidence="5" id="KW-0378">Hydrolase</keyword>
<dbReference type="PROSITE" id="PS00523">
    <property type="entry name" value="SULFATASE_1"/>
    <property type="match status" value="1"/>
</dbReference>
<dbReference type="EMBL" id="UYJE01000760">
    <property type="protein sequence ID" value="VDH96066.1"/>
    <property type="molecule type" value="Genomic_DNA"/>
</dbReference>
<comment type="cofactor">
    <cofactor evidence="1">
        <name>Ca(2+)</name>
        <dbReference type="ChEBI" id="CHEBI:29108"/>
    </cofactor>
</comment>
<gene>
    <name evidence="9" type="ORF">MGAL_10B043529</name>
</gene>
<evidence type="ECO:0000256" key="7">
    <source>
        <dbReference type="SAM" id="SignalP"/>
    </source>
</evidence>
<evidence type="ECO:0000313" key="9">
    <source>
        <dbReference type="EMBL" id="VDH96066.1"/>
    </source>
</evidence>
<dbReference type="Gene3D" id="3.40.720.10">
    <property type="entry name" value="Alkaline Phosphatase, subunit A"/>
    <property type="match status" value="1"/>
</dbReference>
<dbReference type="PANTHER" id="PTHR45953:SF1">
    <property type="entry name" value="IDURONATE 2-SULFATASE"/>
    <property type="match status" value="1"/>
</dbReference>
<evidence type="ECO:0000256" key="6">
    <source>
        <dbReference type="ARBA" id="ARBA00022837"/>
    </source>
</evidence>
<reference evidence="9" key="1">
    <citation type="submission" date="2018-11" db="EMBL/GenBank/DDBJ databases">
        <authorList>
            <person name="Alioto T."/>
            <person name="Alioto T."/>
        </authorList>
    </citation>
    <scope>NUCLEOTIDE SEQUENCE</scope>
</reference>
<dbReference type="OrthoDB" id="186522at2759"/>
<dbReference type="SUPFAM" id="SSF53649">
    <property type="entry name" value="Alkaline phosphatase-like"/>
    <property type="match status" value="1"/>
</dbReference>
<name>A0A8B6BUH5_MYTGA</name>
<feature type="chain" id="PRO_5033030893" description="Sulfatase N-terminal domain-containing protein" evidence="7">
    <location>
        <begin position="20"/>
        <end position="507"/>
    </location>
</feature>
<keyword evidence="6" id="KW-0106">Calcium</keyword>
<dbReference type="InterPro" id="IPR035874">
    <property type="entry name" value="IDS"/>
</dbReference>
<organism evidence="9 10">
    <name type="scientific">Mytilus galloprovincialis</name>
    <name type="common">Mediterranean mussel</name>
    <dbReference type="NCBI Taxonomy" id="29158"/>
    <lineage>
        <taxon>Eukaryota</taxon>
        <taxon>Metazoa</taxon>
        <taxon>Spiralia</taxon>
        <taxon>Lophotrochozoa</taxon>
        <taxon>Mollusca</taxon>
        <taxon>Bivalvia</taxon>
        <taxon>Autobranchia</taxon>
        <taxon>Pteriomorphia</taxon>
        <taxon>Mytilida</taxon>
        <taxon>Mytiloidea</taxon>
        <taxon>Mytilidae</taxon>
        <taxon>Mytilinae</taxon>
        <taxon>Mytilus</taxon>
    </lineage>
</organism>
<evidence type="ECO:0000313" key="10">
    <source>
        <dbReference type="Proteomes" id="UP000596742"/>
    </source>
</evidence>
<comment type="similarity">
    <text evidence="2">Belongs to the sulfatase family.</text>
</comment>
<keyword evidence="10" id="KW-1185">Reference proteome</keyword>
<dbReference type="GO" id="GO:0005737">
    <property type="term" value="C:cytoplasm"/>
    <property type="evidence" value="ECO:0007669"/>
    <property type="project" value="TreeGrafter"/>
</dbReference>